<dbReference type="NCBIfam" id="TIGR01353">
    <property type="entry name" value="dGTP_triPase"/>
    <property type="match status" value="1"/>
</dbReference>
<dbReference type="PANTHER" id="PTHR11373">
    <property type="entry name" value="DEOXYNUCLEOSIDE TRIPHOSPHATE TRIPHOSPHOHYDROLASE"/>
    <property type="match status" value="1"/>
</dbReference>
<dbReference type="InterPro" id="IPR050135">
    <property type="entry name" value="dGTPase-like"/>
</dbReference>
<sequence length="580" mass="63783">MREASRARFRRSSRCAACLNSGMSEAADLRAPHDPSDLRDPRDPREAREHPEVERSQHRVAESEDVPGGIGRAANEEFRVDLERIRFSPYFGRLSAVTQVVPQTGVGPVMHNRLTHSLKVSAVARVIATNLAAQAARHEAYVRGEAVEDDATGAIVSRLGGCDSTVAQAAAHAHDLGHPPFGHLGERVLDRIARERLGLAEGFEGNAQTFRILTALDTLGRDFPGLNLTAATRSSVLKYPWTRGEWVGVDAVRAPVEDRPRGVGLDPENGAEKFSAYAVDAEQMEEARAAFPAIGEGAQTVECAVMDLADDIAYAVHDLDDFTRAGVLQQAAVARELQAWSADAADLDAAPRSALEAEWRRPGRSLELLWRRLRTKDGWIADRDVFGSAVQRVSDELADELLAAPYDGGIASERAVSDFTRRWIERLRSSIVVEDDPHLRGGHVRLGRQAWHEVAVLKFVHAHFVLERPNLAQAQRGQARVLEELVLGYEAWLTDPYDAQRAPRGLLEWVEESTEQLFRLQSERPELVHGDISEAGLVRQGRARAILDFVSSFTDQQAVSSFAAMTRGALAPDVPGVFDL</sequence>
<feature type="domain" description="HD/PDEase" evidence="3">
    <location>
        <begin position="109"/>
        <end position="324"/>
    </location>
</feature>
<organism evidence="4 5">
    <name type="scientific">Leucobacter soli</name>
    <dbReference type="NCBI Taxonomy" id="2812850"/>
    <lineage>
        <taxon>Bacteria</taxon>
        <taxon>Bacillati</taxon>
        <taxon>Actinomycetota</taxon>
        <taxon>Actinomycetes</taxon>
        <taxon>Micrococcales</taxon>
        <taxon>Microbacteriaceae</taxon>
        <taxon>Leucobacter</taxon>
    </lineage>
</organism>
<evidence type="ECO:0000259" key="3">
    <source>
        <dbReference type="SMART" id="SM00471"/>
    </source>
</evidence>
<dbReference type="Pfam" id="PF01966">
    <property type="entry name" value="HD"/>
    <property type="match status" value="1"/>
</dbReference>
<feature type="region of interest" description="Disordered" evidence="2">
    <location>
        <begin position="22"/>
        <end position="70"/>
    </location>
</feature>
<dbReference type="InterPro" id="IPR006261">
    <property type="entry name" value="dGTPase"/>
</dbReference>
<evidence type="ECO:0000313" key="5">
    <source>
        <dbReference type="Proteomes" id="UP000693892"/>
    </source>
</evidence>
<dbReference type="AlphaFoldDB" id="A0A916JVS2"/>
<gene>
    <name evidence="4" type="ORF">LEUCIP111803_01007</name>
</gene>
<feature type="compositionally biased region" description="Basic and acidic residues" evidence="2">
    <location>
        <begin position="27"/>
        <end position="62"/>
    </location>
</feature>
<protein>
    <submittedName>
        <fullName evidence="4">Deoxyguanosinetriphosphate triphosphohydrolase-like protein</fullName>
    </submittedName>
</protein>
<evidence type="ECO:0000256" key="1">
    <source>
        <dbReference type="ARBA" id="ARBA00022801"/>
    </source>
</evidence>
<dbReference type="SMART" id="SM00471">
    <property type="entry name" value="HDc"/>
    <property type="match status" value="1"/>
</dbReference>
<dbReference type="InterPro" id="IPR003607">
    <property type="entry name" value="HD/PDEase_dom"/>
</dbReference>
<reference evidence="4" key="1">
    <citation type="submission" date="2021-06" db="EMBL/GenBank/DDBJ databases">
        <authorList>
            <person name="Criscuolo A."/>
        </authorList>
    </citation>
    <scope>NUCLEOTIDE SEQUENCE</scope>
    <source>
        <strain evidence="4">CIP111803</strain>
    </source>
</reference>
<dbReference type="Proteomes" id="UP000693892">
    <property type="component" value="Unassembled WGS sequence"/>
</dbReference>
<dbReference type="EMBL" id="CAJVAP010000009">
    <property type="protein sequence ID" value="CAG7607281.1"/>
    <property type="molecule type" value="Genomic_DNA"/>
</dbReference>
<evidence type="ECO:0000313" key="4">
    <source>
        <dbReference type="EMBL" id="CAG7607281.1"/>
    </source>
</evidence>
<evidence type="ECO:0000256" key="2">
    <source>
        <dbReference type="SAM" id="MobiDB-lite"/>
    </source>
</evidence>
<keyword evidence="1" id="KW-0378">Hydrolase</keyword>
<dbReference type="GO" id="GO:0006203">
    <property type="term" value="P:dGTP catabolic process"/>
    <property type="evidence" value="ECO:0007669"/>
    <property type="project" value="TreeGrafter"/>
</dbReference>
<comment type="caution">
    <text evidence="4">The sequence shown here is derived from an EMBL/GenBank/DDBJ whole genome shotgun (WGS) entry which is preliminary data.</text>
</comment>
<dbReference type="GO" id="GO:0008832">
    <property type="term" value="F:dGTPase activity"/>
    <property type="evidence" value="ECO:0007669"/>
    <property type="project" value="TreeGrafter"/>
</dbReference>
<dbReference type="InterPro" id="IPR006674">
    <property type="entry name" value="HD_domain"/>
</dbReference>
<name>A0A916JVS2_9MICO</name>
<proteinExistence type="predicted"/>
<accession>A0A916JVS2</accession>
<keyword evidence="5" id="KW-1185">Reference proteome</keyword>
<dbReference type="PANTHER" id="PTHR11373:SF32">
    <property type="entry name" value="DEOXYGUANOSINETRIPHOSPHATE TRIPHOSPHOHYDROLASE"/>
    <property type="match status" value="1"/>
</dbReference>